<dbReference type="GO" id="GO:0015267">
    <property type="term" value="F:channel activity"/>
    <property type="evidence" value="ECO:0007669"/>
    <property type="project" value="InterPro"/>
</dbReference>
<dbReference type="Pfam" id="PF00230">
    <property type="entry name" value="MIP"/>
    <property type="match status" value="1"/>
</dbReference>
<comment type="caution">
    <text evidence="8">The sequence shown here is derived from an EMBL/GenBank/DDBJ whole genome shotgun (WGS) entry which is preliminary data.</text>
</comment>
<feature type="compositionally biased region" description="Polar residues" evidence="6">
    <location>
        <begin position="495"/>
        <end position="508"/>
    </location>
</feature>
<feature type="transmembrane region" description="Helical" evidence="7">
    <location>
        <begin position="346"/>
        <end position="365"/>
    </location>
</feature>
<keyword evidence="5 7" id="KW-0472">Membrane</keyword>
<dbReference type="AlphaFoldDB" id="A0A836HRI3"/>
<gene>
    <name evidence="8" type="ORF">JKF63_02600</name>
</gene>
<dbReference type="InterPro" id="IPR023271">
    <property type="entry name" value="Aquaporin-like"/>
</dbReference>
<name>A0A836HRI3_9TRYP</name>
<feature type="region of interest" description="Disordered" evidence="6">
    <location>
        <begin position="480"/>
        <end position="569"/>
    </location>
</feature>
<dbReference type="Gene3D" id="1.20.1080.10">
    <property type="entry name" value="Glycerol uptake facilitator protein"/>
    <property type="match status" value="1"/>
</dbReference>
<feature type="compositionally biased region" description="Polar residues" evidence="6">
    <location>
        <begin position="1"/>
        <end position="11"/>
    </location>
</feature>
<dbReference type="Proteomes" id="UP000674318">
    <property type="component" value="Chromosome 32"/>
</dbReference>
<reference evidence="8 9" key="1">
    <citation type="submission" date="2021-02" db="EMBL/GenBank/DDBJ databases">
        <title>Porcisia hertigi Genome sequencing and assembly.</title>
        <authorList>
            <person name="Almutairi H."/>
            <person name="Gatherer D."/>
        </authorList>
    </citation>
    <scope>NUCLEOTIDE SEQUENCE [LARGE SCALE GENOMIC DNA]</scope>
    <source>
        <strain evidence="8 9">C119</strain>
    </source>
</reference>
<dbReference type="GeneID" id="94288702"/>
<evidence type="ECO:0008006" key="10">
    <source>
        <dbReference type="Google" id="ProtNLM"/>
    </source>
</evidence>
<keyword evidence="3 7" id="KW-0812">Transmembrane</keyword>
<proteinExistence type="predicted"/>
<evidence type="ECO:0000256" key="3">
    <source>
        <dbReference type="ARBA" id="ARBA00022692"/>
    </source>
</evidence>
<dbReference type="KEGG" id="phet:94288702"/>
<feature type="region of interest" description="Disordered" evidence="6">
    <location>
        <begin position="37"/>
        <end position="58"/>
    </location>
</feature>
<dbReference type="EMBL" id="JAFJZO010000032">
    <property type="protein sequence ID" value="KAG5496299.1"/>
    <property type="molecule type" value="Genomic_DNA"/>
</dbReference>
<evidence type="ECO:0000256" key="2">
    <source>
        <dbReference type="ARBA" id="ARBA00022448"/>
    </source>
</evidence>
<evidence type="ECO:0000256" key="1">
    <source>
        <dbReference type="ARBA" id="ARBA00004141"/>
    </source>
</evidence>
<dbReference type="InterPro" id="IPR000425">
    <property type="entry name" value="MIP"/>
</dbReference>
<evidence type="ECO:0000256" key="5">
    <source>
        <dbReference type="ARBA" id="ARBA00023136"/>
    </source>
</evidence>
<dbReference type="PRINTS" id="PR00783">
    <property type="entry name" value="MINTRINSICP"/>
</dbReference>
<protein>
    <recommendedName>
        <fullName evidence="10">Aquaporin-like protein</fullName>
    </recommendedName>
</protein>
<evidence type="ECO:0000256" key="7">
    <source>
        <dbReference type="SAM" id="Phobius"/>
    </source>
</evidence>
<keyword evidence="4 7" id="KW-1133">Transmembrane helix</keyword>
<organism evidence="8 9">
    <name type="scientific">Porcisia hertigi</name>
    <dbReference type="NCBI Taxonomy" id="2761500"/>
    <lineage>
        <taxon>Eukaryota</taxon>
        <taxon>Discoba</taxon>
        <taxon>Euglenozoa</taxon>
        <taxon>Kinetoplastea</taxon>
        <taxon>Metakinetoplastina</taxon>
        <taxon>Trypanosomatida</taxon>
        <taxon>Trypanosomatidae</taxon>
        <taxon>Leishmaniinae</taxon>
        <taxon>Porcisia</taxon>
    </lineage>
</organism>
<dbReference type="OrthoDB" id="3222at2759"/>
<evidence type="ECO:0000256" key="6">
    <source>
        <dbReference type="SAM" id="MobiDB-lite"/>
    </source>
</evidence>
<dbReference type="InterPro" id="IPR022357">
    <property type="entry name" value="MIP_CS"/>
</dbReference>
<keyword evidence="9" id="KW-1185">Reference proteome</keyword>
<comment type="subcellular location">
    <subcellularLocation>
        <location evidence="1">Membrane</location>
        <topology evidence="1">Multi-pass membrane protein</topology>
    </subcellularLocation>
</comment>
<feature type="transmembrane region" description="Helical" evidence="7">
    <location>
        <begin position="307"/>
        <end position="326"/>
    </location>
</feature>
<feature type="region of interest" description="Disordered" evidence="6">
    <location>
        <begin position="1"/>
        <end position="20"/>
    </location>
</feature>
<feature type="transmembrane region" description="Helical" evidence="7">
    <location>
        <begin position="421"/>
        <end position="439"/>
    </location>
</feature>
<feature type="transmembrane region" description="Helical" evidence="7">
    <location>
        <begin position="266"/>
        <end position="286"/>
    </location>
</feature>
<dbReference type="RefSeq" id="XP_067754782.1">
    <property type="nucleotide sequence ID" value="XM_067898625.1"/>
</dbReference>
<dbReference type="InterPro" id="IPR034294">
    <property type="entry name" value="Aquaporin_transptr"/>
</dbReference>
<evidence type="ECO:0000313" key="8">
    <source>
        <dbReference type="EMBL" id="KAG5496299.1"/>
    </source>
</evidence>
<feature type="region of interest" description="Disordered" evidence="6">
    <location>
        <begin position="121"/>
        <end position="148"/>
    </location>
</feature>
<feature type="compositionally biased region" description="Basic and acidic residues" evidence="6">
    <location>
        <begin position="534"/>
        <end position="551"/>
    </location>
</feature>
<feature type="transmembrane region" description="Helical" evidence="7">
    <location>
        <begin position="372"/>
        <end position="392"/>
    </location>
</feature>
<dbReference type="PROSITE" id="PS00221">
    <property type="entry name" value="MIP"/>
    <property type="match status" value="1"/>
</dbReference>
<evidence type="ECO:0000313" key="9">
    <source>
        <dbReference type="Proteomes" id="UP000674318"/>
    </source>
</evidence>
<evidence type="ECO:0000256" key="4">
    <source>
        <dbReference type="ARBA" id="ARBA00022989"/>
    </source>
</evidence>
<keyword evidence="2" id="KW-0813">Transport</keyword>
<dbReference type="GO" id="GO:0016020">
    <property type="term" value="C:membrane"/>
    <property type="evidence" value="ECO:0007669"/>
    <property type="project" value="UniProtKB-SubCell"/>
</dbReference>
<sequence>MASHLISNANNGAAPLESTDGWSTGVPTAVSFCPPMESGVYPTSPPPPGTSEPTANGFGAAAVGESNVIHVVGREAEDVNFDYQAPLPPPTPASASVARWTASKIPSSAASLASPPLAMAGEWRGGGAGDITAEPKASHSRTRTTPAAYTREGTRNNSVVIDPTEVPALKYTMSVLVTRDGKAVEEQLDPIELGRLYGQKQAALRKLQSRYDFLAVPPWVQLHPELGAYLSEVVGTFAWVLTMALVSVRNGSIFSVSNDTNMTPLAMGFMLTSMIFTFGYISGAHLNPAVSIAVFLVREMKLAQCCAYILCQLAASLAAGVVAMLIQGDQNVHVPSVSNSYISSGVFSELIFTFAICIVVLNVAYSRQSGSFFYGFAAGMTMAAGSASVGHISGGAFNPAVATGLQLSVCLAGSCDELMSVWIYWLAPLVGAALAAILFSQMTQPTDTQVLDDRKVFQDANQLHRQCAVAQARINEAAARSSVGHSDAGNDNEAVWTSPSASSPEETLSASSNSFDSRRSSEMRVFPGTGTLGMREERGAEDVPVRTEAQRRGGSIAGSAEHPRSRAVR</sequence>
<dbReference type="PANTHER" id="PTHR45724">
    <property type="entry name" value="AQUAPORIN NIP2-1"/>
    <property type="match status" value="1"/>
</dbReference>
<dbReference type="PANTHER" id="PTHR45724:SF13">
    <property type="entry name" value="AQUAPORIN NIP1-1-RELATED"/>
    <property type="match status" value="1"/>
</dbReference>
<dbReference type="SUPFAM" id="SSF81338">
    <property type="entry name" value="Aquaporin-like"/>
    <property type="match status" value="1"/>
</dbReference>
<accession>A0A836HRI3</accession>